<proteinExistence type="predicted"/>
<feature type="domain" description="Cytochrome c" evidence="5">
    <location>
        <begin position="15"/>
        <end position="130"/>
    </location>
</feature>
<dbReference type="InterPro" id="IPR036909">
    <property type="entry name" value="Cyt_c-like_dom_sf"/>
</dbReference>
<keyword evidence="2 4" id="KW-0479">Metal-binding</keyword>
<reference evidence="6" key="1">
    <citation type="submission" date="2020-12" db="EMBL/GenBank/DDBJ databases">
        <title>Bacterial taxonomy.</title>
        <authorList>
            <person name="Pan X."/>
        </authorList>
    </citation>
    <scope>NUCLEOTIDE SEQUENCE</scope>
    <source>
        <strain evidence="6">M0105</strain>
    </source>
</reference>
<sequence length="131" mass="13540">MALAFLSSPAAATGVGADAGAKQYAEHCAICHGAAAKGDGPLAELLIAPPPDLTGLSARNGGTFPEERVYRTIDGRADIRAHGTRAMPAWGSAFRAKAEEAADPSTGPVNPENVVTARILSLVRYLESIQE</sequence>
<evidence type="ECO:0000259" key="5">
    <source>
        <dbReference type="PROSITE" id="PS51007"/>
    </source>
</evidence>
<protein>
    <submittedName>
        <fullName evidence="6">Cytochrome c</fullName>
    </submittedName>
</protein>
<dbReference type="GO" id="GO:0046872">
    <property type="term" value="F:metal ion binding"/>
    <property type="evidence" value="ECO:0007669"/>
    <property type="project" value="UniProtKB-KW"/>
</dbReference>
<dbReference type="GO" id="GO:0009055">
    <property type="term" value="F:electron transfer activity"/>
    <property type="evidence" value="ECO:0007669"/>
    <property type="project" value="InterPro"/>
</dbReference>
<evidence type="ECO:0000256" key="4">
    <source>
        <dbReference type="PROSITE-ProRule" id="PRU00433"/>
    </source>
</evidence>
<evidence type="ECO:0000256" key="3">
    <source>
        <dbReference type="ARBA" id="ARBA00023004"/>
    </source>
</evidence>
<dbReference type="GO" id="GO:0020037">
    <property type="term" value="F:heme binding"/>
    <property type="evidence" value="ECO:0007669"/>
    <property type="project" value="InterPro"/>
</dbReference>
<evidence type="ECO:0000256" key="1">
    <source>
        <dbReference type="ARBA" id="ARBA00022617"/>
    </source>
</evidence>
<dbReference type="EMBL" id="JAEHHL010000008">
    <property type="protein sequence ID" value="MBK0400303.1"/>
    <property type="molecule type" value="Genomic_DNA"/>
</dbReference>
<name>A0A8J7SFB8_9RHOB</name>
<dbReference type="PROSITE" id="PS51007">
    <property type="entry name" value="CYTC"/>
    <property type="match status" value="1"/>
</dbReference>
<dbReference type="Gene3D" id="1.10.760.10">
    <property type="entry name" value="Cytochrome c-like domain"/>
    <property type="match status" value="1"/>
</dbReference>
<dbReference type="Proteomes" id="UP000655420">
    <property type="component" value="Unassembled WGS sequence"/>
</dbReference>
<keyword evidence="7" id="KW-1185">Reference proteome</keyword>
<dbReference type="AlphaFoldDB" id="A0A8J7SFB8"/>
<dbReference type="Pfam" id="PF13442">
    <property type="entry name" value="Cytochrome_CBB3"/>
    <property type="match status" value="1"/>
</dbReference>
<evidence type="ECO:0000313" key="7">
    <source>
        <dbReference type="Proteomes" id="UP000655420"/>
    </source>
</evidence>
<keyword evidence="1 4" id="KW-0349">Heme</keyword>
<dbReference type="InterPro" id="IPR009056">
    <property type="entry name" value="Cyt_c-like_dom"/>
</dbReference>
<keyword evidence="3 4" id="KW-0408">Iron</keyword>
<evidence type="ECO:0000313" key="6">
    <source>
        <dbReference type="EMBL" id="MBK0400303.1"/>
    </source>
</evidence>
<gene>
    <name evidence="6" type="ORF">H0I76_13975</name>
</gene>
<organism evidence="6 7">
    <name type="scientific">Thermohalobaculum xanthum</name>
    <dbReference type="NCBI Taxonomy" id="2753746"/>
    <lineage>
        <taxon>Bacteria</taxon>
        <taxon>Pseudomonadati</taxon>
        <taxon>Pseudomonadota</taxon>
        <taxon>Alphaproteobacteria</taxon>
        <taxon>Rhodobacterales</taxon>
        <taxon>Paracoccaceae</taxon>
        <taxon>Thermohalobaculum</taxon>
    </lineage>
</organism>
<comment type="caution">
    <text evidence="6">The sequence shown here is derived from an EMBL/GenBank/DDBJ whole genome shotgun (WGS) entry which is preliminary data.</text>
</comment>
<dbReference type="SUPFAM" id="SSF46626">
    <property type="entry name" value="Cytochrome c"/>
    <property type="match status" value="1"/>
</dbReference>
<accession>A0A8J7SFB8</accession>
<evidence type="ECO:0000256" key="2">
    <source>
        <dbReference type="ARBA" id="ARBA00022723"/>
    </source>
</evidence>